<dbReference type="SUPFAM" id="SSF52540">
    <property type="entry name" value="P-loop containing nucleoside triphosphate hydrolases"/>
    <property type="match status" value="1"/>
</dbReference>
<evidence type="ECO:0008006" key="3">
    <source>
        <dbReference type="Google" id="ProtNLM"/>
    </source>
</evidence>
<proteinExistence type="predicted"/>
<evidence type="ECO:0000313" key="1">
    <source>
        <dbReference type="EMBL" id="ETN69390.1"/>
    </source>
</evidence>
<dbReference type="STRING" id="51031.W2SII7"/>
<organism evidence="1 2">
    <name type="scientific">Necator americanus</name>
    <name type="common">Human hookworm</name>
    <dbReference type="NCBI Taxonomy" id="51031"/>
    <lineage>
        <taxon>Eukaryota</taxon>
        <taxon>Metazoa</taxon>
        <taxon>Ecdysozoa</taxon>
        <taxon>Nematoda</taxon>
        <taxon>Chromadorea</taxon>
        <taxon>Rhabditida</taxon>
        <taxon>Rhabditina</taxon>
        <taxon>Rhabditomorpha</taxon>
        <taxon>Strongyloidea</taxon>
        <taxon>Ancylostomatidae</taxon>
        <taxon>Bunostominae</taxon>
        <taxon>Necator</taxon>
    </lineage>
</organism>
<evidence type="ECO:0000313" key="2">
    <source>
        <dbReference type="Proteomes" id="UP000053676"/>
    </source>
</evidence>
<dbReference type="InterPro" id="IPR027417">
    <property type="entry name" value="P-loop_NTPase"/>
</dbReference>
<keyword evidence="2" id="KW-1185">Reference proteome</keyword>
<dbReference type="EMBL" id="KI669112">
    <property type="protein sequence ID" value="ETN69390.1"/>
    <property type="molecule type" value="Genomic_DNA"/>
</dbReference>
<name>W2SII7_NECAM</name>
<dbReference type="KEGG" id="nai:NECAME_05245"/>
<dbReference type="OrthoDB" id="5860258at2759"/>
<gene>
    <name evidence="1" type="ORF">NECAME_05245</name>
</gene>
<protein>
    <recommendedName>
        <fullName evidence="3">ATP-dependent DNA helicase</fullName>
    </recommendedName>
</protein>
<reference evidence="2" key="1">
    <citation type="journal article" date="2014" name="Nat. Genet.">
        <title>Genome of the human hookworm Necator americanus.</title>
        <authorList>
            <person name="Tang Y.T."/>
            <person name="Gao X."/>
            <person name="Rosa B.A."/>
            <person name="Abubucker S."/>
            <person name="Hallsworth-Pepin K."/>
            <person name="Martin J."/>
            <person name="Tyagi R."/>
            <person name="Heizer E."/>
            <person name="Zhang X."/>
            <person name="Bhonagiri-Palsikar V."/>
            <person name="Minx P."/>
            <person name="Warren W.C."/>
            <person name="Wang Q."/>
            <person name="Zhan B."/>
            <person name="Hotez P.J."/>
            <person name="Sternberg P.W."/>
            <person name="Dougall A."/>
            <person name="Gaze S.T."/>
            <person name="Mulvenna J."/>
            <person name="Sotillo J."/>
            <person name="Ranganathan S."/>
            <person name="Rabelo E.M."/>
            <person name="Wilson R.K."/>
            <person name="Felgner P.L."/>
            <person name="Bethony J."/>
            <person name="Hawdon J.M."/>
            <person name="Gasser R.B."/>
            <person name="Loukas A."/>
            <person name="Mitreva M."/>
        </authorList>
    </citation>
    <scope>NUCLEOTIDE SEQUENCE [LARGE SCALE GENOMIC DNA]</scope>
</reference>
<accession>W2SII7</accession>
<dbReference type="CDD" id="cd18809">
    <property type="entry name" value="SF1_C_RecD"/>
    <property type="match status" value="1"/>
</dbReference>
<sequence length="96" mass="11116">MTINKAQGKSFNEVGAYFPEDVFSHGQLYVAFSRVRTPAGLKIDTKHGSVKKILYNEFCYEVNVEMKDKPEIKRYLEKHTLAEKRRTKSMSTKTPQ</sequence>
<dbReference type="AlphaFoldDB" id="W2SII7"/>
<dbReference type="Proteomes" id="UP000053676">
    <property type="component" value="Unassembled WGS sequence"/>
</dbReference>